<dbReference type="EMBL" id="CP129675">
    <property type="protein sequence ID" value="XDS47133.1"/>
    <property type="molecule type" value="Genomic_DNA"/>
</dbReference>
<keyword evidence="2" id="KW-0812">Transmembrane</keyword>
<dbReference type="InterPro" id="IPR025101">
    <property type="entry name" value="DUF4012"/>
</dbReference>
<dbReference type="KEGG" id="bfk:QN062_03395"/>
<sequence length="629" mass="67493">MSEASQGSSSKRSGKYQNPSGQGYGHHSNQPIPKHTGRKIGIALSIILLVLIVIGVVGGYLGMKLYRQAMEVKSEEEQAISLISSVQDISQLKDKDAVSKIIPELQKHTSKAASITDGSLWKLASKAPVYGDDITTVRGMTHAVDSLASDTLPQLSKTLQKMLGAKLSTGDKQINIQPIVNAQSGFNAANDSIKSELKTLQSLPEPHLKQIKSPYNMAVEKFTSVSEKTDKINNLIQVMPKFLGSGGARNYVIVAQTTSEARSSGGLIGSLGSFSADDGLIKVGDFHPNSEFLNIGGSHANAEEESVFSSPLDFAFDIRDLATFPDFSRTADTVKSVWQESQYNSTVDGVMAIDPVFVQEMIKLSGDVTLPTGQTLTGDNTAAFLLNGIYKDVPVSQQNAYFGYVATAAMNDVFENMTASKMIKMAQSFTTLAGQRHLYLYSFHSDDAKHFQDAGLAKSSPSSETDPEIGIYLNENNPSKMDWYIHRKTVITRSSCNADGSQSYRVTFTATNTIPAADLASGNAYILGGSGNISAPGTAVERMLFYGPAGGSLSNLTVSSGNGGTPKQVSMDGKTPWTTIATIAPNKSVTYSYDVTTSKKSTSDLKLDQTPMGWTDEGVTYDTKACVVR</sequence>
<dbReference type="EMBL" id="CP129682">
    <property type="protein sequence ID" value="XDS48162.1"/>
    <property type="molecule type" value="Genomic_DNA"/>
</dbReference>
<evidence type="ECO:0000256" key="2">
    <source>
        <dbReference type="SAM" id="Phobius"/>
    </source>
</evidence>
<gene>
    <name evidence="5" type="ORF">QN062_03395</name>
    <name evidence="4" type="ORF">QN216_07410</name>
    <name evidence="3" type="ORF">QN217_03050</name>
</gene>
<feature type="transmembrane region" description="Helical" evidence="2">
    <location>
        <begin position="40"/>
        <end position="63"/>
    </location>
</feature>
<accession>A0AB39UPR1</accession>
<evidence type="ECO:0000313" key="3">
    <source>
        <dbReference type="EMBL" id="XDS47133.1"/>
    </source>
</evidence>
<protein>
    <submittedName>
        <fullName evidence="5">DUF4012 domain-containing protein</fullName>
    </submittedName>
</protein>
<feature type="region of interest" description="Disordered" evidence="1">
    <location>
        <begin position="1"/>
        <end position="32"/>
    </location>
</feature>
<evidence type="ECO:0000313" key="5">
    <source>
        <dbReference type="EMBL" id="XDS51232.1"/>
    </source>
</evidence>
<dbReference type="RefSeq" id="WP_369342194.1">
    <property type="nucleotide sequence ID" value="NZ_CP129675.1"/>
</dbReference>
<feature type="compositionally biased region" description="Polar residues" evidence="1">
    <location>
        <begin position="1"/>
        <end position="31"/>
    </location>
</feature>
<evidence type="ECO:0000256" key="1">
    <source>
        <dbReference type="SAM" id="MobiDB-lite"/>
    </source>
</evidence>
<reference evidence="5" key="1">
    <citation type="submission" date="2023-07" db="EMBL/GenBank/DDBJ databases">
        <title>Bifidobacterium aquikefiriaerophilum sp. nov. and Bifidobacterium eccum sp. nov., isolated from water kefir.</title>
        <authorList>
            <person name="Breselge S."/>
            <person name="Bellassi P."/>
            <person name="Barcenilla C."/>
            <person name="Alvarez-Ordonez A."/>
            <person name="Morelli L."/>
            <person name="Cotter P.D."/>
        </authorList>
    </citation>
    <scope>NUCLEOTIDE SEQUENCE</scope>
    <source>
        <strain evidence="5">WK012_4_13</strain>
        <strain evidence="4">WK013_4_14</strain>
        <strain evidence="3">WK048_4_13</strain>
    </source>
</reference>
<keyword evidence="2" id="KW-0472">Membrane</keyword>
<dbReference type="Pfam" id="PF13196">
    <property type="entry name" value="DUF4012"/>
    <property type="match status" value="1"/>
</dbReference>
<dbReference type="AlphaFoldDB" id="A0AB39UPR1"/>
<organism evidence="5">
    <name type="scientific">Bifidobacterium fermentum</name>
    <dbReference type="NCBI Taxonomy" id="3059035"/>
    <lineage>
        <taxon>Bacteria</taxon>
        <taxon>Bacillati</taxon>
        <taxon>Actinomycetota</taxon>
        <taxon>Actinomycetes</taxon>
        <taxon>Bifidobacteriales</taxon>
        <taxon>Bifidobacteriaceae</taxon>
        <taxon>Bifidobacterium</taxon>
    </lineage>
</organism>
<proteinExistence type="predicted"/>
<evidence type="ECO:0000313" key="4">
    <source>
        <dbReference type="EMBL" id="XDS48162.1"/>
    </source>
</evidence>
<name>A0AB39UPR1_9BIFI</name>
<dbReference type="EMBL" id="CP129683">
    <property type="protein sequence ID" value="XDS51232.1"/>
    <property type="molecule type" value="Genomic_DNA"/>
</dbReference>
<keyword evidence="2" id="KW-1133">Transmembrane helix</keyword>